<evidence type="ECO:0008006" key="5">
    <source>
        <dbReference type="Google" id="ProtNLM"/>
    </source>
</evidence>
<reference evidence="3" key="1">
    <citation type="journal article" date="2014" name="Int. J. Syst. Evol. Microbiol.">
        <title>Complete genome sequence of Corynebacterium casei LMG S-19264T (=DSM 44701T), isolated from a smear-ripened cheese.</title>
        <authorList>
            <consortium name="US DOE Joint Genome Institute (JGI-PGF)"/>
            <person name="Walter F."/>
            <person name="Albersmeier A."/>
            <person name="Kalinowski J."/>
            <person name="Ruckert C."/>
        </authorList>
    </citation>
    <scope>NUCLEOTIDE SEQUENCE</scope>
    <source>
        <strain evidence="3">JCM 14719</strain>
    </source>
</reference>
<protein>
    <recommendedName>
        <fullName evidence="5">DUF2802 domain-containing protein</fullName>
    </recommendedName>
</protein>
<feature type="region of interest" description="Disordered" evidence="2">
    <location>
        <begin position="108"/>
        <end position="130"/>
    </location>
</feature>
<feature type="compositionally biased region" description="Low complexity" evidence="2">
    <location>
        <begin position="108"/>
        <end position="123"/>
    </location>
</feature>
<keyword evidence="1" id="KW-0175">Coiled coil</keyword>
<dbReference type="Pfam" id="PF19610">
    <property type="entry name" value="DUF6115"/>
    <property type="match status" value="1"/>
</dbReference>
<dbReference type="RefSeq" id="WP_188816933.1">
    <property type="nucleotide sequence ID" value="NZ_BMOF01000014.1"/>
</dbReference>
<dbReference type="AlphaFoldDB" id="A0A8J3B5X0"/>
<sequence length="190" mass="20698">MGGWLVLAAGLLVGIAAVRWWVPRVVARELARRDDPAGEQEALLAVLDEYTALWTEDNQKLLRAWRDERRDLEQAVQELQRRVAELEGRVEALAAIVREGAVRQENVGGLSSAAPSGDAGAPQPAAPERDAEAFDAAAIGERYRAVLDLARDGLPAEEIARRLDIGTGEVQLVLTLAAAMGRKEQNSRHH</sequence>
<comment type="caution">
    <text evidence="3">The sequence shown here is derived from an EMBL/GenBank/DDBJ whole genome shotgun (WGS) entry which is preliminary data.</text>
</comment>
<gene>
    <name evidence="3" type="ORF">GCM10007043_09550</name>
</gene>
<name>A0A8J3B5X0_9BACI</name>
<evidence type="ECO:0000256" key="2">
    <source>
        <dbReference type="SAM" id="MobiDB-lite"/>
    </source>
</evidence>
<evidence type="ECO:0000313" key="4">
    <source>
        <dbReference type="Proteomes" id="UP000637720"/>
    </source>
</evidence>
<dbReference type="Proteomes" id="UP000637720">
    <property type="component" value="Unassembled WGS sequence"/>
</dbReference>
<accession>A0A8J3B5X0</accession>
<keyword evidence="4" id="KW-1185">Reference proteome</keyword>
<feature type="coiled-coil region" evidence="1">
    <location>
        <begin position="62"/>
        <end position="96"/>
    </location>
</feature>
<evidence type="ECO:0000256" key="1">
    <source>
        <dbReference type="SAM" id="Coils"/>
    </source>
</evidence>
<evidence type="ECO:0000313" key="3">
    <source>
        <dbReference type="EMBL" id="GGJ97742.1"/>
    </source>
</evidence>
<organism evidence="3 4">
    <name type="scientific">Calditerricola satsumensis</name>
    <dbReference type="NCBI Taxonomy" id="373054"/>
    <lineage>
        <taxon>Bacteria</taxon>
        <taxon>Bacillati</taxon>
        <taxon>Bacillota</taxon>
        <taxon>Bacilli</taxon>
        <taxon>Bacillales</taxon>
        <taxon>Bacillaceae</taxon>
        <taxon>Calditerricola</taxon>
    </lineage>
</organism>
<dbReference type="EMBL" id="BMOF01000014">
    <property type="protein sequence ID" value="GGJ97742.1"/>
    <property type="molecule type" value="Genomic_DNA"/>
</dbReference>
<proteinExistence type="predicted"/>
<dbReference type="InterPro" id="IPR046118">
    <property type="entry name" value="DUF6115"/>
</dbReference>
<reference evidence="3" key="2">
    <citation type="submission" date="2020-09" db="EMBL/GenBank/DDBJ databases">
        <authorList>
            <person name="Sun Q."/>
            <person name="Ohkuma M."/>
        </authorList>
    </citation>
    <scope>NUCLEOTIDE SEQUENCE</scope>
    <source>
        <strain evidence="3">JCM 14719</strain>
    </source>
</reference>